<keyword evidence="3" id="KW-1185">Reference proteome</keyword>
<feature type="compositionally biased region" description="Low complexity" evidence="1">
    <location>
        <begin position="1"/>
        <end position="16"/>
    </location>
</feature>
<evidence type="ECO:0000313" key="2">
    <source>
        <dbReference type="EMBL" id="KAK4171153.1"/>
    </source>
</evidence>
<name>A0AAN6VWU8_9PEZI</name>
<comment type="caution">
    <text evidence="2">The sequence shown here is derived from an EMBL/GenBank/DDBJ whole genome shotgun (WGS) entry which is preliminary data.</text>
</comment>
<sequence>MSSRHSSSPARSTVSSCHSTPTRPSSREGQRFTLGRIRVALQDQPNPLTVVPLANTSRTFRFAVYCITFALNLLESQKGRSGLINTGKEVWRTWQRARRGLRFQGDIHSHPELMDQAVDQYLANLRSDPPNIIVSNRVVGEGKTERMNWNDYLDGEYSSKFGVIFRLNKTIIDNAIFAGDNQHREDFERFLLLMGLATAHELVHTFVGFLTGNEDTNTPPRVQFPVPSTLMPNPLTGAEAGAFWEGQMLGFLVQAWENSRSRLGDRQAGDMLGLGPASRHYALGERWMRSWILLDFSAQPERSSAPISVSGRKVMQKTDRRKALLDENDLPRALDKTPFIERLNSFSSHLLPVSVVRDVMSMAAHPSRIRA</sequence>
<accession>A0AAN6VWU8</accession>
<dbReference type="Proteomes" id="UP001302321">
    <property type="component" value="Unassembled WGS sequence"/>
</dbReference>
<reference evidence="2" key="1">
    <citation type="journal article" date="2023" name="Mol. Phylogenet. Evol.">
        <title>Genome-scale phylogeny and comparative genomics of the fungal order Sordariales.</title>
        <authorList>
            <person name="Hensen N."/>
            <person name="Bonometti L."/>
            <person name="Westerberg I."/>
            <person name="Brannstrom I.O."/>
            <person name="Guillou S."/>
            <person name="Cros-Aarteil S."/>
            <person name="Calhoun S."/>
            <person name="Haridas S."/>
            <person name="Kuo A."/>
            <person name="Mondo S."/>
            <person name="Pangilinan J."/>
            <person name="Riley R."/>
            <person name="LaButti K."/>
            <person name="Andreopoulos B."/>
            <person name="Lipzen A."/>
            <person name="Chen C."/>
            <person name="Yan M."/>
            <person name="Daum C."/>
            <person name="Ng V."/>
            <person name="Clum A."/>
            <person name="Steindorff A."/>
            <person name="Ohm R.A."/>
            <person name="Martin F."/>
            <person name="Silar P."/>
            <person name="Natvig D.O."/>
            <person name="Lalanne C."/>
            <person name="Gautier V."/>
            <person name="Ament-Velasquez S.L."/>
            <person name="Kruys A."/>
            <person name="Hutchinson M.I."/>
            <person name="Powell A.J."/>
            <person name="Barry K."/>
            <person name="Miller A.N."/>
            <person name="Grigoriev I.V."/>
            <person name="Debuchy R."/>
            <person name="Gladieux P."/>
            <person name="Hiltunen Thoren M."/>
            <person name="Johannesson H."/>
        </authorList>
    </citation>
    <scope>NUCLEOTIDE SEQUENCE</scope>
    <source>
        <strain evidence="2">CBS 892.96</strain>
    </source>
</reference>
<gene>
    <name evidence="2" type="ORF">QBC36DRAFT_382776</name>
</gene>
<protein>
    <submittedName>
        <fullName evidence="2">Uncharacterized protein</fullName>
    </submittedName>
</protein>
<proteinExistence type="predicted"/>
<organism evidence="2 3">
    <name type="scientific">Triangularia setosa</name>
    <dbReference type="NCBI Taxonomy" id="2587417"/>
    <lineage>
        <taxon>Eukaryota</taxon>
        <taxon>Fungi</taxon>
        <taxon>Dikarya</taxon>
        <taxon>Ascomycota</taxon>
        <taxon>Pezizomycotina</taxon>
        <taxon>Sordariomycetes</taxon>
        <taxon>Sordariomycetidae</taxon>
        <taxon>Sordariales</taxon>
        <taxon>Podosporaceae</taxon>
        <taxon>Triangularia</taxon>
    </lineage>
</organism>
<dbReference type="AlphaFoldDB" id="A0AAN6VWU8"/>
<feature type="region of interest" description="Disordered" evidence="1">
    <location>
        <begin position="1"/>
        <end position="31"/>
    </location>
</feature>
<dbReference type="EMBL" id="MU866629">
    <property type="protein sequence ID" value="KAK4171153.1"/>
    <property type="molecule type" value="Genomic_DNA"/>
</dbReference>
<reference evidence="2" key="2">
    <citation type="submission" date="2023-05" db="EMBL/GenBank/DDBJ databases">
        <authorList>
            <consortium name="Lawrence Berkeley National Laboratory"/>
            <person name="Steindorff A."/>
            <person name="Hensen N."/>
            <person name="Bonometti L."/>
            <person name="Westerberg I."/>
            <person name="Brannstrom I.O."/>
            <person name="Guillou S."/>
            <person name="Cros-Aarteil S."/>
            <person name="Calhoun S."/>
            <person name="Haridas S."/>
            <person name="Kuo A."/>
            <person name="Mondo S."/>
            <person name="Pangilinan J."/>
            <person name="Riley R."/>
            <person name="Labutti K."/>
            <person name="Andreopoulos B."/>
            <person name="Lipzen A."/>
            <person name="Chen C."/>
            <person name="Yanf M."/>
            <person name="Daum C."/>
            <person name="Ng V."/>
            <person name="Clum A."/>
            <person name="Ohm R."/>
            <person name="Martin F."/>
            <person name="Silar P."/>
            <person name="Natvig D."/>
            <person name="Lalanne C."/>
            <person name="Gautier V."/>
            <person name="Ament-Velasquez S.L."/>
            <person name="Kruys A."/>
            <person name="Hutchinson M.I."/>
            <person name="Powell A.J."/>
            <person name="Barry K."/>
            <person name="Miller A.N."/>
            <person name="Grigoriev I.V."/>
            <person name="Debuchy R."/>
            <person name="Gladieux P."/>
            <person name="Thoren M.H."/>
            <person name="Johannesson H."/>
        </authorList>
    </citation>
    <scope>NUCLEOTIDE SEQUENCE</scope>
    <source>
        <strain evidence="2">CBS 892.96</strain>
    </source>
</reference>
<evidence type="ECO:0000313" key="3">
    <source>
        <dbReference type="Proteomes" id="UP001302321"/>
    </source>
</evidence>
<evidence type="ECO:0000256" key="1">
    <source>
        <dbReference type="SAM" id="MobiDB-lite"/>
    </source>
</evidence>